<dbReference type="Pfam" id="PF06677">
    <property type="entry name" value="Auto_anti-p27"/>
    <property type="match status" value="2"/>
</dbReference>
<dbReference type="OrthoDB" id="28939at2759"/>
<dbReference type="PANTHER" id="PTHR16537:SF1">
    <property type="entry name" value="PROTEIN ZNRD2"/>
    <property type="match status" value="1"/>
</dbReference>
<gene>
    <name evidence="2" type="ORF">HNAJ_LOCUS3842</name>
</gene>
<dbReference type="STRING" id="102285.A0A0R3T9V5"/>
<feature type="compositionally biased region" description="Basic and acidic residues" evidence="1">
    <location>
        <begin position="282"/>
        <end position="291"/>
    </location>
</feature>
<feature type="region of interest" description="Disordered" evidence="1">
    <location>
        <begin position="270"/>
        <end position="291"/>
    </location>
</feature>
<evidence type="ECO:0000256" key="1">
    <source>
        <dbReference type="SAM" id="MobiDB-lite"/>
    </source>
</evidence>
<dbReference type="PANTHER" id="PTHR16537">
    <property type="entry name" value="SJOEGREN SYNDROME/SCLERODERMA AUTOANTIGEN 1"/>
    <property type="match status" value="1"/>
</dbReference>
<dbReference type="EMBL" id="UZAE01002396">
    <property type="protein sequence ID" value="VDN99701.1"/>
    <property type="molecule type" value="Genomic_DNA"/>
</dbReference>
<dbReference type="InterPro" id="IPR051888">
    <property type="entry name" value="UPF0148_domain"/>
</dbReference>
<evidence type="ECO:0000313" key="3">
    <source>
        <dbReference type="Proteomes" id="UP000278807"/>
    </source>
</evidence>
<accession>A0A0R3T9V5</accession>
<reference evidence="4" key="1">
    <citation type="submission" date="2017-02" db="UniProtKB">
        <authorList>
            <consortium name="WormBaseParasite"/>
        </authorList>
    </citation>
    <scope>IDENTIFICATION</scope>
</reference>
<name>A0A0R3T9V5_RODNA</name>
<proteinExistence type="predicted"/>
<dbReference type="Proteomes" id="UP000278807">
    <property type="component" value="Unassembled WGS sequence"/>
</dbReference>
<keyword evidence="3" id="KW-1185">Reference proteome</keyword>
<reference evidence="2 3" key="2">
    <citation type="submission" date="2018-11" db="EMBL/GenBank/DDBJ databases">
        <authorList>
            <consortium name="Pathogen Informatics"/>
        </authorList>
    </citation>
    <scope>NUCLEOTIDE SEQUENCE [LARGE SCALE GENOMIC DNA]</scope>
</reference>
<dbReference type="InterPro" id="IPR009563">
    <property type="entry name" value="SSSCA1"/>
</dbReference>
<dbReference type="WBParaSite" id="HNAJ_0000384401-mRNA-1">
    <property type="protein sequence ID" value="HNAJ_0000384401-mRNA-1"/>
    <property type="gene ID" value="HNAJ_0000384401"/>
</dbReference>
<dbReference type="AlphaFoldDB" id="A0A0R3T9V5"/>
<organism evidence="4">
    <name type="scientific">Rodentolepis nana</name>
    <name type="common">Dwarf tapeworm</name>
    <name type="synonym">Hymenolepis nana</name>
    <dbReference type="NCBI Taxonomy" id="102285"/>
    <lineage>
        <taxon>Eukaryota</taxon>
        <taxon>Metazoa</taxon>
        <taxon>Spiralia</taxon>
        <taxon>Lophotrochozoa</taxon>
        <taxon>Platyhelminthes</taxon>
        <taxon>Cestoda</taxon>
        <taxon>Eucestoda</taxon>
        <taxon>Cyclophyllidea</taxon>
        <taxon>Hymenolepididae</taxon>
        <taxon>Rodentolepis</taxon>
    </lineage>
</organism>
<sequence length="433" mass="48589">MDHVSDEVLAQRDLRYQRSSKISELMGDYLLKGWRMLGSNCTICDTILFLNPDGNTYCVACSEVDNVNKPKDELDSTENTHPNNNNCCGDLPSSSDKSGSVDYSDDSFEVVYTETRSKLDTQIEKSLICNRSIDPSVLKGPKALLNRCLHCQTNLILTEEGLPFCVFCGDAGKLHLKKSKTMWDSLSTEVKINAIKARYPLLESIASETTDLPAKRLNQRPDMISEYIFKRWRITEKCCSGCNALIFLTPEGEEQCIFCTEINKKEKQASLKAPETTSAENSMEKERQRQRSDKISQILGQYLLKGWRMLDKSCPTCDTILMLNREGKLFCVSCNEIDNQNPEPKPKSVQNGASSIENIKLTPNQQAYDYSKLLKGMETNANLKETQSAIVNAIYTCSQRIIYASVPMDAEGYANAAKSLSEALLNFQKLSSL</sequence>
<evidence type="ECO:0000313" key="2">
    <source>
        <dbReference type="EMBL" id="VDN99701.1"/>
    </source>
</evidence>
<protein>
    <submittedName>
        <fullName evidence="4">Sjogrens syndrome scleroderma autoantigen 1</fullName>
    </submittedName>
</protein>
<evidence type="ECO:0000313" key="4">
    <source>
        <dbReference type="WBParaSite" id="HNAJ_0000384401-mRNA-1"/>
    </source>
</evidence>